<name>A0ABX8BWU9_9ACTN</name>
<evidence type="ECO:0000256" key="1">
    <source>
        <dbReference type="SAM" id="MobiDB-lite"/>
    </source>
</evidence>
<gene>
    <name evidence="2" type="ORF">KGD83_14460</name>
</gene>
<reference evidence="3" key="1">
    <citation type="submission" date="2021-05" db="EMBL/GenBank/DDBJ databases">
        <title>Direct Submission.</title>
        <authorList>
            <person name="Li K."/>
            <person name="Gao J."/>
        </authorList>
    </citation>
    <scope>NUCLEOTIDE SEQUENCE [LARGE SCALE GENOMIC DNA]</scope>
    <source>
        <strain evidence="3">HDS12</strain>
    </source>
</reference>
<dbReference type="Proteomes" id="UP000678016">
    <property type="component" value="Chromosome"/>
</dbReference>
<evidence type="ECO:0000313" key="3">
    <source>
        <dbReference type="Proteomes" id="UP000678016"/>
    </source>
</evidence>
<proteinExistence type="predicted"/>
<keyword evidence="3" id="KW-1185">Reference proteome</keyword>
<protein>
    <recommendedName>
        <fullName evidence="4">Immunity protein 51 of polymorphic toxin system</fullName>
    </recommendedName>
</protein>
<accession>A0ABX8BWU9</accession>
<evidence type="ECO:0000313" key="2">
    <source>
        <dbReference type="EMBL" id="QUX26611.1"/>
    </source>
</evidence>
<evidence type="ECO:0008006" key="4">
    <source>
        <dbReference type="Google" id="ProtNLM"/>
    </source>
</evidence>
<sequence length="126" mass="13276">MSGQAVSGVGPPAPRSWKDRPITLTSHDFDGEHSLTLTAGGLDADAAVVATGHEPNGHFWQGLVRFAWPDAAERLAFDSEGAMFCALGSPDDLARLKAALEPVVSSPSAVREPLARAEGSDFEFDD</sequence>
<feature type="region of interest" description="Disordered" evidence="1">
    <location>
        <begin position="106"/>
        <end position="126"/>
    </location>
</feature>
<dbReference type="RefSeq" id="WP_212639716.1">
    <property type="nucleotide sequence ID" value="NZ_CP074132.1"/>
</dbReference>
<dbReference type="EMBL" id="CP074132">
    <property type="protein sequence ID" value="QUX26611.1"/>
    <property type="molecule type" value="Genomic_DNA"/>
</dbReference>
<organism evidence="2 3">
    <name type="scientific">Nocardiopsis akebiae</name>
    <dbReference type="NCBI Taxonomy" id="2831968"/>
    <lineage>
        <taxon>Bacteria</taxon>
        <taxon>Bacillati</taxon>
        <taxon>Actinomycetota</taxon>
        <taxon>Actinomycetes</taxon>
        <taxon>Streptosporangiales</taxon>
        <taxon>Nocardiopsidaceae</taxon>
        <taxon>Nocardiopsis</taxon>
    </lineage>
</organism>
<feature type="region of interest" description="Disordered" evidence="1">
    <location>
        <begin position="1"/>
        <end position="24"/>
    </location>
</feature>